<reference evidence="1" key="1">
    <citation type="journal article" date="2023" name="PLoS Negl. Trop. Dis.">
        <title>A genome sequence for Biomphalaria pfeifferi, the major vector snail for the human-infecting parasite Schistosoma mansoni.</title>
        <authorList>
            <person name="Bu L."/>
            <person name="Lu L."/>
            <person name="Laidemitt M.R."/>
            <person name="Zhang S.M."/>
            <person name="Mutuku M."/>
            <person name="Mkoji G."/>
            <person name="Steinauer M."/>
            <person name="Loker E.S."/>
        </authorList>
    </citation>
    <scope>NUCLEOTIDE SEQUENCE</scope>
    <source>
        <strain evidence="1">KasaAsao</strain>
    </source>
</reference>
<dbReference type="Proteomes" id="UP001233172">
    <property type="component" value="Unassembled WGS sequence"/>
</dbReference>
<keyword evidence="2" id="KW-1185">Reference proteome</keyword>
<comment type="caution">
    <text evidence="1">The sequence shown here is derived from an EMBL/GenBank/DDBJ whole genome shotgun (WGS) entry which is preliminary data.</text>
</comment>
<proteinExistence type="predicted"/>
<evidence type="ECO:0000313" key="2">
    <source>
        <dbReference type="Proteomes" id="UP001233172"/>
    </source>
</evidence>
<dbReference type="EMBL" id="JASAOG010000124">
    <property type="protein sequence ID" value="KAK0049568.1"/>
    <property type="molecule type" value="Genomic_DNA"/>
</dbReference>
<dbReference type="AlphaFoldDB" id="A0AAD8B8W9"/>
<protein>
    <submittedName>
        <fullName evidence="1">Uncharacterized protein</fullName>
    </submittedName>
</protein>
<sequence>MVIVEKDGARKRLNSTTTKILVATQERMSRNLSTMHTNIQKIRPKRIKNDWNCSFIDHTVDQDLTGLWLWSKNTPQIALCKTACYKSCLINSKCSSLDELFFIIDFDFTQIYIELLKFYTFNFLFAIK</sequence>
<accession>A0AAD8B8W9</accession>
<organism evidence="1 2">
    <name type="scientific">Biomphalaria pfeifferi</name>
    <name type="common">Bloodfluke planorb</name>
    <name type="synonym">Freshwater snail</name>
    <dbReference type="NCBI Taxonomy" id="112525"/>
    <lineage>
        <taxon>Eukaryota</taxon>
        <taxon>Metazoa</taxon>
        <taxon>Spiralia</taxon>
        <taxon>Lophotrochozoa</taxon>
        <taxon>Mollusca</taxon>
        <taxon>Gastropoda</taxon>
        <taxon>Heterobranchia</taxon>
        <taxon>Euthyneura</taxon>
        <taxon>Panpulmonata</taxon>
        <taxon>Hygrophila</taxon>
        <taxon>Lymnaeoidea</taxon>
        <taxon>Planorbidae</taxon>
        <taxon>Biomphalaria</taxon>
    </lineage>
</organism>
<evidence type="ECO:0000313" key="1">
    <source>
        <dbReference type="EMBL" id="KAK0049568.1"/>
    </source>
</evidence>
<name>A0AAD8B8W9_BIOPF</name>
<reference evidence="1" key="2">
    <citation type="submission" date="2023-04" db="EMBL/GenBank/DDBJ databases">
        <authorList>
            <person name="Bu L."/>
            <person name="Lu L."/>
            <person name="Laidemitt M.R."/>
            <person name="Zhang S.M."/>
            <person name="Mutuku M."/>
            <person name="Mkoji G."/>
            <person name="Steinauer M."/>
            <person name="Loker E.S."/>
        </authorList>
    </citation>
    <scope>NUCLEOTIDE SEQUENCE</scope>
    <source>
        <strain evidence="1">KasaAsao</strain>
        <tissue evidence="1">Whole Snail</tissue>
    </source>
</reference>
<gene>
    <name evidence="1" type="ORF">Bpfe_020940</name>
</gene>